<proteinExistence type="predicted"/>
<feature type="domain" description="Amidase" evidence="1">
    <location>
        <begin position="80"/>
        <end position="226"/>
    </location>
</feature>
<reference evidence="2 3" key="1">
    <citation type="submission" date="2014-07" db="EMBL/GenBank/DDBJ databases">
        <title>Genome Sequence of Rhodococcus opacus Strain R7, a Biodegrader of Mono- and Polycyclic Aromatic Hydrocarbons.</title>
        <authorList>
            <person name="Di Gennaro P."/>
            <person name="Zampolli J."/>
            <person name="Presti I."/>
            <person name="Cappelletti M."/>
            <person name="D'Ursi P."/>
            <person name="Orro A."/>
            <person name="Mezzelani A."/>
            <person name="Milanesi L."/>
        </authorList>
    </citation>
    <scope>NUCLEOTIDE SEQUENCE [LARGE SCALE GENOMIC DNA]</scope>
    <source>
        <strain evidence="2 3">R7</strain>
    </source>
</reference>
<dbReference type="InterPro" id="IPR023631">
    <property type="entry name" value="Amidase_dom"/>
</dbReference>
<sequence>MAPSRSFDRRDFLRAAAASGAAALGAVMLGACGERLHDPEVPPLPDGLSVPGGGAVSETVPVDKATWRVQGDPLVAPTGDGPLAGMRLAVTDLYAVAGQQIGAGSGRRLAEAPVETGTAAVVARLLGQGARVVGLTQTDDLGYGHSGINQQFGTPPNPRAEDCLPGGATSGAASAVAQGSADIGLGIDTTGSVRIPASYQGLYGFAPSRGAVSTDGLFPLSPTFDTPAWVCGDLDTLVAVSGALLPLTAETPFRSALTSDGINAVAEAGALGAVRRALTAWEKSSLPRLTWTDTDIGRLPDWYDAVVAVQGYEAWRLHGDWVSGAMTSLGDEPGRNFADASRIWESTYGRKLIKLGEASQTITAYVGDSLLLLPATSSTAPERTSYPSGDRFRNTMRATGMLTCLATISGLPNATVPLRTDDGVPVGLCLVGPYGRDRDVLAVVASLGDTGLID</sequence>
<evidence type="ECO:0000313" key="3">
    <source>
        <dbReference type="Proteomes" id="UP000028488"/>
    </source>
</evidence>
<evidence type="ECO:0000313" key="2">
    <source>
        <dbReference type="EMBL" id="AII05015.1"/>
    </source>
</evidence>
<dbReference type="PROSITE" id="PS51318">
    <property type="entry name" value="TAT"/>
    <property type="match status" value="1"/>
</dbReference>
<dbReference type="PANTHER" id="PTHR46310">
    <property type="entry name" value="AMIDASE 1"/>
    <property type="match status" value="1"/>
</dbReference>
<dbReference type="eggNOG" id="COG0154">
    <property type="taxonomic scope" value="Bacteria"/>
</dbReference>
<dbReference type="Pfam" id="PF01425">
    <property type="entry name" value="Amidase"/>
    <property type="match status" value="1"/>
</dbReference>
<dbReference type="PROSITE" id="PS51257">
    <property type="entry name" value="PROKAR_LIPOPROTEIN"/>
    <property type="match status" value="1"/>
</dbReference>
<dbReference type="EMBL" id="CP008947">
    <property type="protein sequence ID" value="AII05015.1"/>
    <property type="molecule type" value="Genomic_DNA"/>
</dbReference>
<dbReference type="Proteomes" id="UP000028488">
    <property type="component" value="Chromosome"/>
</dbReference>
<dbReference type="SUPFAM" id="SSF75304">
    <property type="entry name" value="Amidase signature (AS) enzymes"/>
    <property type="match status" value="1"/>
</dbReference>
<dbReference type="PANTHER" id="PTHR46310:SF7">
    <property type="entry name" value="AMIDASE 1"/>
    <property type="match status" value="1"/>
</dbReference>
<dbReference type="AlphaFoldDB" id="A0A076EFE0"/>
<gene>
    <name evidence="2" type="ORF">EP51_10500</name>
</gene>
<accession>A0A076EFE0</accession>
<organism evidence="2 3">
    <name type="scientific">Rhodococcus opacus</name>
    <name type="common">Nocardia opaca</name>
    <dbReference type="NCBI Taxonomy" id="37919"/>
    <lineage>
        <taxon>Bacteria</taxon>
        <taxon>Bacillati</taxon>
        <taxon>Actinomycetota</taxon>
        <taxon>Actinomycetes</taxon>
        <taxon>Mycobacteriales</taxon>
        <taxon>Nocardiaceae</taxon>
        <taxon>Rhodococcus</taxon>
    </lineage>
</organism>
<dbReference type="InterPro" id="IPR036928">
    <property type="entry name" value="AS_sf"/>
</dbReference>
<dbReference type="RefSeq" id="WP_128639178.1">
    <property type="nucleotide sequence ID" value="NZ_CP008947.1"/>
</dbReference>
<dbReference type="Gene3D" id="3.90.1300.10">
    <property type="entry name" value="Amidase signature (AS) domain"/>
    <property type="match status" value="1"/>
</dbReference>
<name>A0A076EFE0_RHOOP</name>
<protein>
    <submittedName>
        <fullName evidence="2">Amidase</fullName>
    </submittedName>
</protein>
<evidence type="ECO:0000259" key="1">
    <source>
        <dbReference type="Pfam" id="PF01425"/>
    </source>
</evidence>
<dbReference type="InterPro" id="IPR006311">
    <property type="entry name" value="TAT_signal"/>
</dbReference>